<name>A0ABS8NCR5_9BACT</name>
<dbReference type="Proteomes" id="UP001430306">
    <property type="component" value="Unassembled WGS sequence"/>
</dbReference>
<evidence type="ECO:0000313" key="2">
    <source>
        <dbReference type="Proteomes" id="UP001430306"/>
    </source>
</evidence>
<dbReference type="RefSeq" id="WP_230270350.1">
    <property type="nucleotide sequence ID" value="NZ_JAJKFW010000003.1"/>
</dbReference>
<sequence length="151" mass="16841">MFTPDQTLQALLHRTVEQAVRYGKTLVLVTPPELRLQPAFFVSLGHAWQQANASHTDAGIASTQTGISIPRLRVDWCSDDSTTMSLTGWLDRLHTRKCERWLRRERLSDCVQLSRCLLIGKASQQTSTVVMGIAPEGRPLPAWGTAVPMQC</sequence>
<evidence type="ECO:0000313" key="1">
    <source>
        <dbReference type="EMBL" id="MCC9640732.1"/>
    </source>
</evidence>
<organism evidence="1 2">
    <name type="scientific">Rhodopirellula halodulae</name>
    <dbReference type="NCBI Taxonomy" id="2894198"/>
    <lineage>
        <taxon>Bacteria</taxon>
        <taxon>Pseudomonadati</taxon>
        <taxon>Planctomycetota</taxon>
        <taxon>Planctomycetia</taxon>
        <taxon>Pirellulales</taxon>
        <taxon>Pirellulaceae</taxon>
        <taxon>Rhodopirellula</taxon>
    </lineage>
</organism>
<accession>A0ABS8NCR5</accession>
<dbReference type="EMBL" id="JAJKFW010000003">
    <property type="protein sequence ID" value="MCC9640732.1"/>
    <property type="molecule type" value="Genomic_DNA"/>
</dbReference>
<gene>
    <name evidence="1" type="ORF">LOC71_00480</name>
</gene>
<proteinExistence type="predicted"/>
<keyword evidence="2" id="KW-1185">Reference proteome</keyword>
<reference evidence="1" key="1">
    <citation type="submission" date="2021-11" db="EMBL/GenBank/DDBJ databases">
        <title>Genome sequence.</title>
        <authorList>
            <person name="Sun Q."/>
        </authorList>
    </citation>
    <scope>NUCLEOTIDE SEQUENCE</scope>
    <source>
        <strain evidence="1">JC740</strain>
    </source>
</reference>
<comment type="caution">
    <text evidence="1">The sequence shown here is derived from an EMBL/GenBank/DDBJ whole genome shotgun (WGS) entry which is preliminary data.</text>
</comment>
<protein>
    <submittedName>
        <fullName evidence="1">Uncharacterized protein</fullName>
    </submittedName>
</protein>